<dbReference type="SMART" id="SM00132">
    <property type="entry name" value="LIM"/>
    <property type="match status" value="1"/>
</dbReference>
<feature type="compositionally biased region" description="Polar residues" evidence="5">
    <location>
        <begin position="117"/>
        <end position="129"/>
    </location>
</feature>
<gene>
    <name evidence="8" type="ORF">PYX00_004155</name>
</gene>
<keyword evidence="3 4" id="KW-0440">LIM domain</keyword>
<evidence type="ECO:0000313" key="8">
    <source>
        <dbReference type="EMBL" id="KAL0276617.1"/>
    </source>
</evidence>
<comment type="caution">
    <text evidence="8">The sequence shown here is derived from an EMBL/GenBank/DDBJ whole genome shotgun (WGS) entry which is preliminary data.</text>
</comment>
<evidence type="ECO:0000259" key="6">
    <source>
        <dbReference type="PROSITE" id="PS50023"/>
    </source>
</evidence>
<accession>A0AAW2I3D4</accession>
<dbReference type="PROSITE" id="PS51089">
    <property type="entry name" value="HP"/>
    <property type="match status" value="1"/>
</dbReference>
<dbReference type="PANTHER" id="PTHR24213">
    <property type="entry name" value="ACTIN-BINDING LIM PROTEIN"/>
    <property type="match status" value="1"/>
</dbReference>
<reference evidence="8" key="1">
    <citation type="journal article" date="2024" name="Gigascience">
        <title>Chromosome-level genome of the poultry shaft louse Menopon gallinae provides insight into the host-switching and adaptive evolution of parasitic lice.</title>
        <authorList>
            <person name="Xu Y."/>
            <person name="Ma L."/>
            <person name="Liu S."/>
            <person name="Liang Y."/>
            <person name="Liu Q."/>
            <person name="He Z."/>
            <person name="Tian L."/>
            <person name="Duan Y."/>
            <person name="Cai W."/>
            <person name="Li H."/>
            <person name="Song F."/>
        </authorList>
    </citation>
    <scope>NUCLEOTIDE SEQUENCE</scope>
    <source>
        <strain evidence="8">Cailab_2023a</strain>
    </source>
</reference>
<evidence type="ECO:0000256" key="1">
    <source>
        <dbReference type="ARBA" id="ARBA00022723"/>
    </source>
</evidence>
<dbReference type="SMART" id="SM00153">
    <property type="entry name" value="VHP"/>
    <property type="match status" value="1"/>
</dbReference>
<keyword evidence="2 4" id="KW-0862">Zinc</keyword>
<feature type="domain" description="LIM zinc-binding" evidence="6">
    <location>
        <begin position="19"/>
        <end position="80"/>
    </location>
</feature>
<dbReference type="PROSITE" id="PS50023">
    <property type="entry name" value="LIM_DOMAIN_2"/>
    <property type="match status" value="1"/>
</dbReference>
<organism evidence="8">
    <name type="scientific">Menopon gallinae</name>
    <name type="common">poultry shaft louse</name>
    <dbReference type="NCBI Taxonomy" id="328185"/>
    <lineage>
        <taxon>Eukaryota</taxon>
        <taxon>Metazoa</taxon>
        <taxon>Ecdysozoa</taxon>
        <taxon>Arthropoda</taxon>
        <taxon>Hexapoda</taxon>
        <taxon>Insecta</taxon>
        <taxon>Pterygota</taxon>
        <taxon>Neoptera</taxon>
        <taxon>Paraneoptera</taxon>
        <taxon>Psocodea</taxon>
        <taxon>Troctomorpha</taxon>
        <taxon>Phthiraptera</taxon>
        <taxon>Amblycera</taxon>
        <taxon>Menoponidae</taxon>
        <taxon>Menopon</taxon>
    </lineage>
</organism>
<feature type="domain" description="HP" evidence="7">
    <location>
        <begin position="530"/>
        <end position="595"/>
    </location>
</feature>
<feature type="compositionally biased region" description="Polar residues" evidence="5">
    <location>
        <begin position="375"/>
        <end position="387"/>
    </location>
</feature>
<evidence type="ECO:0000256" key="5">
    <source>
        <dbReference type="SAM" id="MobiDB-lite"/>
    </source>
</evidence>
<dbReference type="Gene3D" id="2.10.110.10">
    <property type="entry name" value="Cysteine Rich Protein"/>
    <property type="match status" value="1"/>
</dbReference>
<name>A0AAW2I3D4_9NEOP</name>
<feature type="compositionally biased region" description="Basic and acidic residues" evidence="5">
    <location>
        <begin position="310"/>
        <end position="324"/>
    </location>
</feature>
<proteinExistence type="predicted"/>
<dbReference type="InterPro" id="IPR001781">
    <property type="entry name" value="Znf_LIM"/>
</dbReference>
<dbReference type="Pfam" id="PF02209">
    <property type="entry name" value="VHP"/>
    <property type="match status" value="1"/>
</dbReference>
<dbReference type="FunFam" id="2.10.110.10:FF:000075">
    <property type="entry name" value="Actin-binding lim protein 1"/>
    <property type="match status" value="1"/>
</dbReference>
<evidence type="ECO:0000259" key="7">
    <source>
        <dbReference type="PROSITE" id="PS51089"/>
    </source>
</evidence>
<feature type="region of interest" description="Disordered" evidence="5">
    <location>
        <begin position="189"/>
        <end position="324"/>
    </location>
</feature>
<dbReference type="GO" id="GO:0046872">
    <property type="term" value="F:metal ion binding"/>
    <property type="evidence" value="ECO:0007669"/>
    <property type="project" value="UniProtKB-KW"/>
</dbReference>
<sequence length="595" mass="67431">MGKDGVPYCEKDYQKQFGVKCAYCSRFISGKVLQAGDNHHFHPTCARCSKCGDPFGDGEEMYLQGGAIWHPRCGPGPTENGTIVNGSAVLENGHCTDTDGEISGREGRDYDRMSSSAVSEMQFSLRSRTPSLNGSLGSPSNSLSRRYTYRTSSPGLILREYKSNQYPEDISRIYTYSYLTEEPSHGYLKRPIDPYDKPPTSPHFHRPSSSQSQRSGKILVKTGSKSGMKVMAESIRSETPRPRSPHMNNEEPIELAHFPDAKKPKPGEKPKIERDDFPAPPYPYTDPERRKRWSDSYKGVSDDDEDETDAKDKDSEDAKLKKEEEELSKIATGIGKVFLQNVKEREKMRQWKLQHLDPRNASRVPAANKEPTNRLRYQSPVNASPSRNMDHPRPWEEDEYMDRSSSYRSSVGRSVGAIPSYNATSTSRFGYVRQSGRAANLPGGTYASGYCSDYGVGYNGDFSYSGFGEKTHSTEFSSGKSDISGGSISEADRRILNADMPVSTTFQGLRYTSYSPHLRRSLPTLSNMNNEPPKIYPYHLLVITNYRLPADVDRCNLERHLSDSEFEQRFQLTRAEFYRLPQWRRNELKRRLKLF</sequence>
<dbReference type="GO" id="GO:0051015">
    <property type="term" value="F:actin filament binding"/>
    <property type="evidence" value="ECO:0007669"/>
    <property type="project" value="TreeGrafter"/>
</dbReference>
<evidence type="ECO:0000256" key="4">
    <source>
        <dbReference type="PROSITE-ProRule" id="PRU00125"/>
    </source>
</evidence>
<dbReference type="SUPFAM" id="SSF47050">
    <property type="entry name" value="VHP, Villin headpiece domain"/>
    <property type="match status" value="1"/>
</dbReference>
<feature type="compositionally biased region" description="Low complexity" evidence="5">
    <location>
        <begin position="130"/>
        <end position="147"/>
    </location>
</feature>
<dbReference type="AlphaFoldDB" id="A0AAW2I3D4"/>
<dbReference type="GO" id="GO:0007010">
    <property type="term" value="P:cytoskeleton organization"/>
    <property type="evidence" value="ECO:0007669"/>
    <property type="project" value="InterPro"/>
</dbReference>
<feature type="compositionally biased region" description="Basic and acidic residues" evidence="5">
    <location>
        <begin position="286"/>
        <end position="295"/>
    </location>
</feature>
<evidence type="ECO:0000256" key="2">
    <source>
        <dbReference type="ARBA" id="ARBA00022833"/>
    </source>
</evidence>
<feature type="region of interest" description="Disordered" evidence="5">
    <location>
        <begin position="117"/>
        <end position="147"/>
    </location>
</feature>
<dbReference type="InterPro" id="IPR051618">
    <property type="entry name" value="Actin-binding_LIM"/>
</dbReference>
<dbReference type="FunFam" id="1.10.950.10:FF:000001">
    <property type="entry name" value="actin-binding LIM protein 1 isoform X2"/>
    <property type="match status" value="1"/>
</dbReference>
<feature type="compositionally biased region" description="Basic and acidic residues" evidence="5">
    <location>
        <begin position="257"/>
        <end position="277"/>
    </location>
</feature>
<dbReference type="Gene3D" id="1.10.950.10">
    <property type="entry name" value="Villin headpiece domain"/>
    <property type="match status" value="1"/>
</dbReference>
<dbReference type="CDD" id="cd09330">
    <property type="entry name" value="LIM4_abLIM"/>
    <property type="match status" value="1"/>
</dbReference>
<dbReference type="InterPro" id="IPR003128">
    <property type="entry name" value="Villin_headpiece"/>
</dbReference>
<keyword evidence="1 4" id="KW-0479">Metal-binding</keyword>
<dbReference type="PANTHER" id="PTHR24213:SF9">
    <property type="entry name" value="UNCOORDINATED 115A, ISOFORM B-RELATED"/>
    <property type="match status" value="1"/>
</dbReference>
<protein>
    <submittedName>
        <fullName evidence="8">Uncharacterized protein</fullName>
    </submittedName>
</protein>
<dbReference type="Pfam" id="PF00412">
    <property type="entry name" value="LIM"/>
    <property type="match status" value="1"/>
</dbReference>
<feature type="region of interest" description="Disordered" evidence="5">
    <location>
        <begin position="355"/>
        <end position="394"/>
    </location>
</feature>
<dbReference type="SUPFAM" id="SSF57716">
    <property type="entry name" value="Glucocorticoid receptor-like (DNA-binding domain)"/>
    <property type="match status" value="2"/>
</dbReference>
<evidence type="ECO:0000256" key="3">
    <source>
        <dbReference type="ARBA" id="ARBA00023038"/>
    </source>
</evidence>
<dbReference type="PROSITE" id="PS00478">
    <property type="entry name" value="LIM_DOMAIN_1"/>
    <property type="match status" value="1"/>
</dbReference>
<dbReference type="GO" id="GO:0015629">
    <property type="term" value="C:actin cytoskeleton"/>
    <property type="evidence" value="ECO:0007669"/>
    <property type="project" value="TreeGrafter"/>
</dbReference>
<dbReference type="GO" id="GO:0030032">
    <property type="term" value="P:lamellipodium assembly"/>
    <property type="evidence" value="ECO:0007669"/>
    <property type="project" value="TreeGrafter"/>
</dbReference>
<dbReference type="InterPro" id="IPR036886">
    <property type="entry name" value="Villin_headpiece_dom_sf"/>
</dbReference>
<dbReference type="EMBL" id="JARGDH010000002">
    <property type="protein sequence ID" value="KAL0276617.1"/>
    <property type="molecule type" value="Genomic_DNA"/>
</dbReference>